<keyword evidence="4" id="KW-0508">mRNA splicing</keyword>
<dbReference type="OrthoDB" id="447637at2759"/>
<name>A0A9P6QE73_9FUNG</name>
<evidence type="ECO:0000256" key="4">
    <source>
        <dbReference type="ARBA" id="ARBA00023187"/>
    </source>
</evidence>
<feature type="region of interest" description="Disordered" evidence="5">
    <location>
        <begin position="216"/>
        <end position="256"/>
    </location>
</feature>
<dbReference type="EMBL" id="JAAAJB010000106">
    <property type="protein sequence ID" value="KAG0265871.1"/>
    <property type="molecule type" value="Genomic_DNA"/>
</dbReference>
<evidence type="ECO:0000259" key="6">
    <source>
        <dbReference type="SMART" id="SM01141"/>
    </source>
</evidence>
<evidence type="ECO:0000256" key="3">
    <source>
        <dbReference type="ARBA" id="ARBA00022884"/>
    </source>
</evidence>
<feature type="compositionally biased region" description="Low complexity" evidence="5">
    <location>
        <begin position="1"/>
        <end position="11"/>
    </location>
</feature>
<dbReference type="SMART" id="SM01141">
    <property type="entry name" value="DRY_EERY"/>
    <property type="match status" value="1"/>
</dbReference>
<dbReference type="AlphaFoldDB" id="A0A9P6QE73"/>
<evidence type="ECO:0000256" key="5">
    <source>
        <dbReference type="SAM" id="MobiDB-lite"/>
    </source>
</evidence>
<keyword evidence="8" id="KW-1185">Reference proteome</keyword>
<keyword evidence="2" id="KW-0677">Repeat</keyword>
<feature type="compositionally biased region" description="Basic and acidic residues" evidence="5">
    <location>
        <begin position="17"/>
        <end position="34"/>
    </location>
</feature>
<dbReference type="GO" id="GO:0003723">
    <property type="term" value="F:RNA binding"/>
    <property type="evidence" value="ECO:0007669"/>
    <property type="project" value="UniProtKB-KW"/>
</dbReference>
<dbReference type="InterPro" id="IPR040397">
    <property type="entry name" value="SWAP"/>
</dbReference>
<evidence type="ECO:0000313" key="7">
    <source>
        <dbReference type="EMBL" id="KAG0265871.1"/>
    </source>
</evidence>
<keyword evidence="3" id="KW-0694">RNA-binding</keyword>
<dbReference type="InterPro" id="IPR019147">
    <property type="entry name" value="SWAP_N_domain"/>
</dbReference>
<keyword evidence="1" id="KW-0507">mRNA processing</keyword>
<evidence type="ECO:0000256" key="1">
    <source>
        <dbReference type="ARBA" id="ARBA00022664"/>
    </source>
</evidence>
<feature type="compositionally biased region" description="Basic and acidic residues" evidence="5">
    <location>
        <begin position="216"/>
        <end position="230"/>
    </location>
</feature>
<evidence type="ECO:0000256" key="2">
    <source>
        <dbReference type="ARBA" id="ARBA00022737"/>
    </source>
</evidence>
<gene>
    <name evidence="7" type="ORF">DFQ27_000322</name>
</gene>
<protein>
    <recommendedName>
        <fullName evidence="6">Suppressor of white apricot N-terminal domain-containing protein</fullName>
    </recommendedName>
</protein>
<proteinExistence type="predicted"/>
<evidence type="ECO:0000313" key="8">
    <source>
        <dbReference type="Proteomes" id="UP000807716"/>
    </source>
</evidence>
<feature type="domain" description="Suppressor of white apricot N-terminal" evidence="6">
    <location>
        <begin position="37"/>
        <end position="162"/>
    </location>
</feature>
<dbReference type="GO" id="GO:0000395">
    <property type="term" value="P:mRNA 5'-splice site recognition"/>
    <property type="evidence" value="ECO:0007669"/>
    <property type="project" value="TreeGrafter"/>
</dbReference>
<feature type="region of interest" description="Disordered" evidence="5">
    <location>
        <begin position="1"/>
        <end position="34"/>
    </location>
</feature>
<dbReference type="Proteomes" id="UP000807716">
    <property type="component" value="Unassembled WGS sequence"/>
</dbReference>
<sequence length="332" mass="38523">MWNDPPLTESRSPPPRRRVDRERGKGKDDKDKDNDLKELTAFGYECFLFRNDEVVAAIEAGQYLIPWQSQDPAHEDTLWLDRYDARNLLDDQRYFTGSRQVHDNALLGEYGLDQERYEDLDSDEEIMFDMDEYEREDHLEEKRSEAYRLDRRGIGFTYDEEPTDFTPFKLHFSVPEGMLTPEDAKSLALIERTAKFINNCAEPTMEATLQLVESKRLPQSEHPMTTKESTELENESLAAREKQPAQTSQENAIEPRIDPSALYINYVEQEESALELPQHDEADINACSGISSSNPDTSATRVWEMKRLERMERIRELLQKKQGPQSPVPPET</sequence>
<dbReference type="PANTHER" id="PTHR13161:SF15">
    <property type="entry name" value="SPLICING FACTOR, SUPPRESSOR OF WHITE-APRICOT HOMOLOG"/>
    <property type="match status" value="1"/>
</dbReference>
<reference evidence="7" key="1">
    <citation type="journal article" date="2020" name="Fungal Divers.">
        <title>Resolving the Mortierellaceae phylogeny through synthesis of multi-gene phylogenetics and phylogenomics.</title>
        <authorList>
            <person name="Vandepol N."/>
            <person name="Liber J."/>
            <person name="Desiro A."/>
            <person name="Na H."/>
            <person name="Kennedy M."/>
            <person name="Barry K."/>
            <person name="Grigoriev I.V."/>
            <person name="Miller A.N."/>
            <person name="O'Donnell K."/>
            <person name="Stajich J.E."/>
            <person name="Bonito G."/>
        </authorList>
    </citation>
    <scope>NUCLEOTIDE SEQUENCE</scope>
    <source>
        <strain evidence="7">BC1065</strain>
    </source>
</reference>
<dbReference type="PANTHER" id="PTHR13161">
    <property type="entry name" value="SPLICING FACTOR SUPPRESSOR OF WHITE APRICOT"/>
    <property type="match status" value="1"/>
</dbReference>
<accession>A0A9P6QE73</accession>
<dbReference type="Pfam" id="PF09750">
    <property type="entry name" value="DRY_EERY"/>
    <property type="match status" value="1"/>
</dbReference>
<comment type="caution">
    <text evidence="7">The sequence shown here is derived from an EMBL/GenBank/DDBJ whole genome shotgun (WGS) entry which is preliminary data.</text>
</comment>
<organism evidence="7 8">
    <name type="scientific">Actinomortierella ambigua</name>
    <dbReference type="NCBI Taxonomy" id="1343610"/>
    <lineage>
        <taxon>Eukaryota</taxon>
        <taxon>Fungi</taxon>
        <taxon>Fungi incertae sedis</taxon>
        <taxon>Mucoromycota</taxon>
        <taxon>Mortierellomycotina</taxon>
        <taxon>Mortierellomycetes</taxon>
        <taxon>Mortierellales</taxon>
        <taxon>Mortierellaceae</taxon>
        <taxon>Actinomortierella</taxon>
    </lineage>
</organism>